<dbReference type="Pfam" id="PF01593">
    <property type="entry name" value="Amino_oxidase"/>
    <property type="match status" value="1"/>
</dbReference>
<sequence>MDFDCIVIGAGLSGLTASRQLEKFGKSVLLLEATNQVGGRVKSDVVDGYICDRGFQVINPKYPQVAKSGVINQLDFKKISSKIRIDDLNLNIGYSLGSLSNKIGSVSEKLRFLNFVFSKKVSNSREFGMYMSRFSNLYQAALEPFLSGVVLTDPRQIAADVVQEILQSFVKSLPGVPALGVGEFPKALAKPIKNLALSEKVESITANCVNTSKTSYQARYIVVATDSISASKLVTNLSTPQMLSSITSYFSTNEKIANSKNLVVSKNSKLVNSIVMSEVSKNYAPVGKSLVSATSLTNITEKEFKDELGKLWHTNTSSWESVARYEIQHSLPLHLPGKKKVSKLQINDWLFVIGDHMGIPSQQGAMQTGELVANKINQLMQ</sequence>
<feature type="domain" description="Amine oxidase" evidence="1">
    <location>
        <begin position="12"/>
        <end position="375"/>
    </location>
</feature>
<dbReference type="InterPro" id="IPR036188">
    <property type="entry name" value="FAD/NAD-bd_sf"/>
</dbReference>
<dbReference type="SUPFAM" id="SSF51905">
    <property type="entry name" value="FAD/NAD(P)-binding domain"/>
    <property type="match status" value="1"/>
</dbReference>
<dbReference type="InterPro" id="IPR002937">
    <property type="entry name" value="Amino_oxidase"/>
</dbReference>
<accession>A0A6J6GID5</accession>
<protein>
    <submittedName>
        <fullName evidence="2">Unannotated protein</fullName>
    </submittedName>
</protein>
<organism evidence="2">
    <name type="scientific">freshwater metagenome</name>
    <dbReference type="NCBI Taxonomy" id="449393"/>
    <lineage>
        <taxon>unclassified sequences</taxon>
        <taxon>metagenomes</taxon>
        <taxon>ecological metagenomes</taxon>
    </lineage>
</organism>
<gene>
    <name evidence="2" type="ORF">UFOPK1798_00879</name>
</gene>
<dbReference type="GO" id="GO:0016491">
    <property type="term" value="F:oxidoreductase activity"/>
    <property type="evidence" value="ECO:0007669"/>
    <property type="project" value="InterPro"/>
</dbReference>
<name>A0A6J6GID5_9ZZZZ</name>
<dbReference type="AlphaFoldDB" id="A0A6J6GID5"/>
<dbReference type="Gene3D" id="3.90.660.50">
    <property type="match status" value="1"/>
</dbReference>
<proteinExistence type="predicted"/>
<dbReference type="PANTHER" id="PTHR42841">
    <property type="entry name" value="AMINE OXIDASE"/>
    <property type="match status" value="1"/>
</dbReference>
<dbReference type="EMBL" id="CAEZUH010000098">
    <property type="protein sequence ID" value="CAB4598864.1"/>
    <property type="molecule type" value="Genomic_DNA"/>
</dbReference>
<dbReference type="Gene3D" id="3.50.50.60">
    <property type="entry name" value="FAD/NAD(P)-binding domain"/>
    <property type="match status" value="1"/>
</dbReference>
<reference evidence="2" key="1">
    <citation type="submission" date="2020-05" db="EMBL/GenBank/DDBJ databases">
        <authorList>
            <person name="Chiriac C."/>
            <person name="Salcher M."/>
            <person name="Ghai R."/>
            <person name="Kavagutti S V."/>
        </authorList>
    </citation>
    <scope>NUCLEOTIDE SEQUENCE</scope>
</reference>
<evidence type="ECO:0000313" key="2">
    <source>
        <dbReference type="EMBL" id="CAB4598864.1"/>
    </source>
</evidence>
<evidence type="ECO:0000259" key="1">
    <source>
        <dbReference type="Pfam" id="PF01593"/>
    </source>
</evidence>